<organism evidence="13">
    <name type="scientific">Dissoconium aciculare CBS 342.82</name>
    <dbReference type="NCBI Taxonomy" id="1314786"/>
    <lineage>
        <taxon>Eukaryota</taxon>
        <taxon>Fungi</taxon>
        <taxon>Dikarya</taxon>
        <taxon>Ascomycota</taxon>
        <taxon>Pezizomycotina</taxon>
        <taxon>Dothideomycetes</taxon>
        <taxon>Dothideomycetidae</taxon>
        <taxon>Mycosphaerellales</taxon>
        <taxon>Dissoconiaceae</taxon>
        <taxon>Dissoconium</taxon>
    </lineage>
</organism>
<dbReference type="InterPro" id="IPR009011">
    <property type="entry name" value="Man6P_isomerase_rcpt-bd_dom_sf"/>
</dbReference>
<dbReference type="InterPro" id="IPR028927">
    <property type="entry name" value="Man-6-P_rcpt"/>
</dbReference>
<dbReference type="GeneID" id="54359086"/>
<dbReference type="RefSeq" id="XP_033460705.1">
    <property type="nucleotide sequence ID" value="XM_033601286.1"/>
</dbReference>
<dbReference type="InterPro" id="IPR044865">
    <property type="entry name" value="MRH_dom"/>
</dbReference>
<evidence type="ECO:0000256" key="5">
    <source>
        <dbReference type="ARBA" id="ARBA00022989"/>
    </source>
</evidence>
<evidence type="ECO:0000256" key="2">
    <source>
        <dbReference type="ARBA" id="ARBA00022448"/>
    </source>
</evidence>
<evidence type="ECO:0000256" key="8">
    <source>
        <dbReference type="ARBA" id="ARBA00023180"/>
    </source>
</evidence>
<feature type="transmembrane region" description="Helical" evidence="9">
    <location>
        <begin position="215"/>
        <end position="239"/>
    </location>
</feature>
<feature type="signal peptide" evidence="10">
    <location>
        <begin position="1"/>
        <end position="19"/>
    </location>
</feature>
<keyword evidence="5 9" id="KW-1133">Transmembrane helix</keyword>
<evidence type="ECO:0000313" key="12">
    <source>
        <dbReference type="Proteomes" id="UP000504637"/>
    </source>
</evidence>
<evidence type="ECO:0000256" key="7">
    <source>
        <dbReference type="ARBA" id="ARBA00023157"/>
    </source>
</evidence>
<feature type="transmembrane region" description="Helical" evidence="9">
    <location>
        <begin position="251"/>
        <end position="275"/>
    </location>
</feature>
<evidence type="ECO:0000259" key="11">
    <source>
        <dbReference type="PROSITE" id="PS51914"/>
    </source>
</evidence>
<keyword evidence="8" id="KW-0325">Glycoprotein</keyword>
<keyword evidence="2" id="KW-0813">Transport</keyword>
<dbReference type="GO" id="GO:0005770">
    <property type="term" value="C:late endosome"/>
    <property type="evidence" value="ECO:0007669"/>
    <property type="project" value="TreeGrafter"/>
</dbReference>
<reference evidence="13" key="1">
    <citation type="submission" date="2020-01" db="EMBL/GenBank/DDBJ databases">
        <authorList>
            <consortium name="DOE Joint Genome Institute"/>
            <person name="Haridas S."/>
            <person name="Albert R."/>
            <person name="Binder M."/>
            <person name="Bloem J."/>
            <person name="Labutti K."/>
            <person name="Salamov A."/>
            <person name="Andreopoulos B."/>
            <person name="Baker S.E."/>
            <person name="Barry K."/>
            <person name="Bills G."/>
            <person name="Bluhm B.H."/>
            <person name="Cannon C."/>
            <person name="Castanera R."/>
            <person name="Culley D.E."/>
            <person name="Daum C."/>
            <person name="Ezra D."/>
            <person name="Gonzalez J.B."/>
            <person name="Henrissat B."/>
            <person name="Kuo A."/>
            <person name="Liang C."/>
            <person name="Lipzen A."/>
            <person name="Lutzoni F."/>
            <person name="Magnuson J."/>
            <person name="Mondo S."/>
            <person name="Nolan M."/>
            <person name="Ohm R."/>
            <person name="Pangilinan J."/>
            <person name="Park H.-J."/>
            <person name="Ramirez L."/>
            <person name="Alfaro M."/>
            <person name="Sun H."/>
            <person name="Tritt A."/>
            <person name="Yoshinaga Y."/>
            <person name="Zwiers L.-H."/>
            <person name="Turgeon B.G."/>
            <person name="Goodwin S.B."/>
            <person name="Spatafora J.W."/>
            <person name="Crous P.W."/>
            <person name="Grigoriev I.V."/>
        </authorList>
    </citation>
    <scope>NUCLEOTIDE SEQUENCE</scope>
    <source>
        <strain evidence="13">CBS 342.82</strain>
    </source>
</reference>
<accession>A0A6J3M7W5</accession>
<feature type="domain" description="MRH" evidence="11">
    <location>
        <begin position="32"/>
        <end position="202"/>
    </location>
</feature>
<evidence type="ECO:0000256" key="3">
    <source>
        <dbReference type="ARBA" id="ARBA00022692"/>
    </source>
</evidence>
<keyword evidence="13" id="KW-0675">Receptor</keyword>
<evidence type="ECO:0000313" key="13">
    <source>
        <dbReference type="RefSeq" id="XP_033460705.1"/>
    </source>
</evidence>
<keyword evidence="12" id="KW-1185">Reference proteome</keyword>
<dbReference type="GO" id="GO:0010008">
    <property type="term" value="C:endosome membrane"/>
    <property type="evidence" value="ECO:0007669"/>
    <property type="project" value="UniProtKB-SubCell"/>
</dbReference>
<dbReference type="PANTHER" id="PTHR15071:SF0">
    <property type="entry name" value="MANNOSE 6-PHOSPHATE RECEPTOR-LIKE PROTEIN 1"/>
    <property type="match status" value="1"/>
</dbReference>
<dbReference type="GO" id="GO:0007034">
    <property type="term" value="P:vacuolar transport"/>
    <property type="evidence" value="ECO:0007669"/>
    <property type="project" value="TreeGrafter"/>
</dbReference>
<reference evidence="13" key="2">
    <citation type="submission" date="2020-04" db="EMBL/GenBank/DDBJ databases">
        <authorList>
            <consortium name="NCBI Genome Project"/>
        </authorList>
    </citation>
    <scope>NUCLEOTIDE SEQUENCE</scope>
    <source>
        <strain evidence="13">CBS 342.82</strain>
    </source>
</reference>
<gene>
    <name evidence="13" type="ORF">K489DRAFT_318077</name>
</gene>
<evidence type="ECO:0000256" key="6">
    <source>
        <dbReference type="ARBA" id="ARBA00023136"/>
    </source>
</evidence>
<dbReference type="Proteomes" id="UP000504637">
    <property type="component" value="Unplaced"/>
</dbReference>
<evidence type="ECO:0000256" key="1">
    <source>
        <dbReference type="ARBA" id="ARBA00004308"/>
    </source>
</evidence>
<dbReference type="Gene3D" id="2.70.130.10">
    <property type="entry name" value="Mannose-6-phosphate receptor binding domain"/>
    <property type="match status" value="1"/>
</dbReference>
<evidence type="ECO:0000256" key="4">
    <source>
        <dbReference type="ARBA" id="ARBA00022729"/>
    </source>
</evidence>
<evidence type="ECO:0000256" key="9">
    <source>
        <dbReference type="SAM" id="Phobius"/>
    </source>
</evidence>
<name>A0A6J3M7W5_9PEZI</name>
<sequence>MKLLYYSLALYLSVDLTAAASRRESTEKPPAKPCTITSPTTGRLFDLSGLQVPRPDSVKSKNPRTHSWNATGYDIGYNFTLNICGPVIEPIKDVVGIEEHLWKNVSAYYKHSGKFYSLGLQNAEPVMRGRKLVLNYTDGSPCEPSTKRSYSKRGIDGRRKNTIISMLCDQDPLAPQLQLSFIGSPDECTYIFEGRSPAACASTAKKPESVGPASVFGIVALIAVLVYLVGGCVYSRVVLQQRGWRQLPNYDLWAGMFAFFHDIFIILTSSCARFLPSRRGYSRVGGMNGTTGGLGARGRSRGDSDAENRLIDELNEEWED</sequence>
<dbReference type="Pfam" id="PF02157">
    <property type="entry name" value="Man-6-P_recep"/>
    <property type="match status" value="1"/>
</dbReference>
<evidence type="ECO:0000256" key="10">
    <source>
        <dbReference type="SAM" id="SignalP"/>
    </source>
</evidence>
<protein>
    <submittedName>
        <fullName evidence="13">Mannose 6-phosphate receptor domain-containing protein</fullName>
    </submittedName>
</protein>
<dbReference type="SMART" id="SM01404">
    <property type="entry name" value="CIMR"/>
    <property type="match status" value="1"/>
</dbReference>
<keyword evidence="6 9" id="KW-0472">Membrane</keyword>
<dbReference type="AlphaFoldDB" id="A0A6J3M7W5"/>
<proteinExistence type="predicted"/>
<dbReference type="FunFam" id="2.70.130.10:FF:000024">
    <property type="entry name" value="Putative vacuolar sorting receptor"/>
    <property type="match status" value="1"/>
</dbReference>
<keyword evidence="4 10" id="KW-0732">Signal</keyword>
<feature type="chain" id="PRO_5026846816" evidence="10">
    <location>
        <begin position="20"/>
        <end position="320"/>
    </location>
</feature>
<keyword evidence="7" id="KW-1015">Disulfide bond</keyword>
<dbReference type="SUPFAM" id="SSF50911">
    <property type="entry name" value="Mannose 6-phosphate receptor domain"/>
    <property type="match status" value="1"/>
</dbReference>
<reference evidence="13" key="3">
    <citation type="submission" date="2025-08" db="UniProtKB">
        <authorList>
            <consortium name="RefSeq"/>
        </authorList>
    </citation>
    <scope>IDENTIFICATION</scope>
    <source>
        <strain evidence="13">CBS 342.82</strain>
    </source>
</reference>
<dbReference type="PROSITE" id="PS51914">
    <property type="entry name" value="MRH"/>
    <property type="match status" value="1"/>
</dbReference>
<dbReference type="PANTHER" id="PTHR15071">
    <property type="entry name" value="MANNOSE-6-PHOSPHATE RECEPTOR FAMILY MEMBER"/>
    <property type="match status" value="1"/>
</dbReference>
<comment type="subcellular location">
    <subcellularLocation>
        <location evidence="1">Endomembrane system</location>
    </subcellularLocation>
</comment>
<dbReference type="OrthoDB" id="4504960at2759"/>
<keyword evidence="3 9" id="KW-0812">Transmembrane</keyword>
<dbReference type="GO" id="GO:0000139">
    <property type="term" value="C:Golgi membrane"/>
    <property type="evidence" value="ECO:0007669"/>
    <property type="project" value="UniProtKB-SubCell"/>
</dbReference>